<evidence type="ECO:0000313" key="2">
    <source>
        <dbReference type="EMBL" id="MFC4719448.1"/>
    </source>
</evidence>
<name>A0ABV9MXU9_9ENTE</name>
<comment type="caution">
    <text evidence="2">The sequence shown here is derived from an EMBL/GenBank/DDBJ whole genome shotgun (WGS) entry which is preliminary data.</text>
</comment>
<dbReference type="Pfam" id="PF01906">
    <property type="entry name" value="YbjQ_1"/>
    <property type="match status" value="1"/>
</dbReference>
<dbReference type="SUPFAM" id="SSF117782">
    <property type="entry name" value="YbjQ-like"/>
    <property type="match status" value="1"/>
</dbReference>
<accession>A0ABV9MXU9</accession>
<organism evidence="2 3">
    <name type="scientific">Enterococcus lemanii</name>
    <dbReference type="NCBI Taxonomy" id="1159752"/>
    <lineage>
        <taxon>Bacteria</taxon>
        <taxon>Bacillati</taxon>
        <taxon>Bacillota</taxon>
        <taxon>Bacilli</taxon>
        <taxon>Lactobacillales</taxon>
        <taxon>Enterococcaceae</taxon>
        <taxon>Enterococcus</taxon>
    </lineage>
</organism>
<dbReference type="Gene3D" id="3.30.110.70">
    <property type="entry name" value="Hypothetical protein apc22750. Chain B"/>
    <property type="match status" value="1"/>
</dbReference>
<proteinExistence type="inferred from homology"/>
<dbReference type="EMBL" id="JBHSGS010000039">
    <property type="protein sequence ID" value="MFC4719448.1"/>
    <property type="molecule type" value="Genomic_DNA"/>
</dbReference>
<dbReference type="Proteomes" id="UP001595969">
    <property type="component" value="Unassembled WGS sequence"/>
</dbReference>
<reference evidence="3" key="1">
    <citation type="journal article" date="2019" name="Int. J. Syst. Evol. Microbiol.">
        <title>The Global Catalogue of Microorganisms (GCM) 10K type strain sequencing project: providing services to taxonomists for standard genome sequencing and annotation.</title>
        <authorList>
            <consortium name="The Broad Institute Genomics Platform"/>
            <consortium name="The Broad Institute Genome Sequencing Center for Infectious Disease"/>
            <person name="Wu L."/>
            <person name="Ma J."/>
        </authorList>
    </citation>
    <scope>NUCLEOTIDE SEQUENCE [LARGE SCALE GENOMIC DNA]</scope>
    <source>
        <strain evidence="3">CGMCC 1.19032</strain>
    </source>
</reference>
<dbReference type="InterPro" id="IPR002765">
    <property type="entry name" value="UPF0145_YbjQ-like"/>
</dbReference>
<dbReference type="InterPro" id="IPR035439">
    <property type="entry name" value="UPF0145_dom_sf"/>
</dbReference>
<evidence type="ECO:0000313" key="3">
    <source>
        <dbReference type="Proteomes" id="UP001595969"/>
    </source>
</evidence>
<dbReference type="RefSeq" id="WP_204653824.1">
    <property type="nucleotide sequence ID" value="NZ_JAFBFD010000014.1"/>
</dbReference>
<evidence type="ECO:0000256" key="1">
    <source>
        <dbReference type="ARBA" id="ARBA00010751"/>
    </source>
</evidence>
<comment type="similarity">
    <text evidence="1">Belongs to the UPF0145 family.</text>
</comment>
<gene>
    <name evidence="2" type="ORF">ACFO5I_06850</name>
</gene>
<protein>
    <submittedName>
        <fullName evidence="2">Heavy metal-binding domain-containing protein</fullName>
    </submittedName>
</protein>
<keyword evidence="3" id="KW-1185">Reference proteome</keyword>
<sequence length="109" mass="12509">MKHHQSINDENPLDKIILSTGNINKPYIVRDIVFVTERVEADLFNPEINPNNLFVNVNRQLKEKAFEYGANAVINCEFNYQQEVIDSRPFLQIFAYGTVVQLVHSTIGS</sequence>